<evidence type="ECO:0000256" key="3">
    <source>
        <dbReference type="ARBA" id="ARBA00022559"/>
    </source>
</evidence>
<evidence type="ECO:0000256" key="4">
    <source>
        <dbReference type="ARBA" id="ARBA00022729"/>
    </source>
</evidence>
<dbReference type="Pfam" id="PF03098">
    <property type="entry name" value="An_peroxidase"/>
    <property type="match status" value="1"/>
</dbReference>
<keyword evidence="4" id="KW-0732">Signal</keyword>
<evidence type="ECO:0000313" key="6">
    <source>
        <dbReference type="EMBL" id="JAR91059.1"/>
    </source>
</evidence>
<evidence type="ECO:0000256" key="5">
    <source>
        <dbReference type="PIRSR" id="PIRSR619791-2"/>
    </source>
</evidence>
<sequence>QQCITYEDVNQAVLEAKAKFGEDVPHEIYELSSDSPTPEHVTVPAEIIQEASKVLARRFSLSYHAIVYGLPQIDTTKTVVKDICPTFLRPVKCELSRYRTLTGMCNNLDNPSWGSVRAAMVRYLPPAYADGISEPRVAKDGGPLPNPRMVSFLVHHDVSEHDRRVRNLLVAFGQMLDHDLTLAAPTLDTERQDIECCKYAPEDRHPNCMGIDIPHDDPFYKFFNRKCLDFARILAGLRPSCTLGPRSQMNTLSSFIDAGFVYGGTQEIASRLREFSGGRLKSTPLYRDLGLKDMLPMKTVEADVGCMARPRSLYCFDAGDERVNEQLALTVMHTLWMREHNKIAGHFQEMNPHWDDETLYQEARHLLVAEVQHIVINEWLPMIIGPDTVKKYGLVPSQGYYDGYSSKVNAGIRQAFQSAVFRFGHSLLPDVTERYNKFHEKLEAIRLSRLLRQPYDLYKPGVMDTFIMGLVNQQSNRMDPEITTEVTNHLFEKPGDGYGMDLVSLNVQRARETGVPGYNDFREYCGLPRARDFWDLVGYLPNKTIHRYTQVYKHVDDIDLWSAGVSEYGLPGAVTGPTFACLIGEQFANIRRGDRFWYENPGWPSSFTLEQLHEIRKVRLCRLLCDNADDMYDVQFSALVNHDPGANPRINCASPEMPKMDFSKWKDTTYLKK</sequence>
<evidence type="ECO:0000256" key="1">
    <source>
        <dbReference type="ARBA" id="ARBA00004613"/>
    </source>
</evidence>
<name>A0A147BJU2_IXORI</name>
<dbReference type="GO" id="GO:0006979">
    <property type="term" value="P:response to oxidative stress"/>
    <property type="evidence" value="ECO:0007669"/>
    <property type="project" value="InterPro"/>
</dbReference>
<dbReference type="PANTHER" id="PTHR11475">
    <property type="entry name" value="OXIDASE/PEROXIDASE"/>
    <property type="match status" value="1"/>
</dbReference>
<accession>A0A147BJU2</accession>
<comment type="subcellular location">
    <subcellularLocation>
        <location evidence="1">Secreted</location>
    </subcellularLocation>
</comment>
<proteinExistence type="predicted"/>
<feature type="binding site" description="axial binding residue" evidence="5">
    <location>
        <position position="425"/>
    </location>
    <ligand>
        <name>heme b</name>
        <dbReference type="ChEBI" id="CHEBI:60344"/>
    </ligand>
    <ligandPart>
        <name>Fe</name>
        <dbReference type="ChEBI" id="CHEBI:18248"/>
    </ligandPart>
</feature>
<dbReference type="SUPFAM" id="SSF48113">
    <property type="entry name" value="Heme-dependent peroxidases"/>
    <property type="match status" value="1"/>
</dbReference>
<evidence type="ECO:0000256" key="2">
    <source>
        <dbReference type="ARBA" id="ARBA00022525"/>
    </source>
</evidence>
<dbReference type="GO" id="GO:0004601">
    <property type="term" value="F:peroxidase activity"/>
    <property type="evidence" value="ECO:0007669"/>
    <property type="project" value="UniProtKB-KW"/>
</dbReference>
<reference evidence="6" key="1">
    <citation type="journal article" date="2018" name="PLoS Negl. Trop. Dis.">
        <title>Sialome diversity of ticks revealed by RNAseq of single tick salivary glands.</title>
        <authorList>
            <person name="Perner J."/>
            <person name="Kropackova S."/>
            <person name="Kopacek P."/>
            <person name="Ribeiro J.M."/>
        </authorList>
    </citation>
    <scope>NUCLEOTIDE SEQUENCE</scope>
    <source>
        <strain evidence="6">Siblings of single egg batch collected in Ceske Budejovice</strain>
        <tissue evidence="6">Salivary glands</tissue>
    </source>
</reference>
<dbReference type="InterPro" id="IPR037120">
    <property type="entry name" value="Haem_peroxidase_sf_animal"/>
</dbReference>
<keyword evidence="3 6" id="KW-0575">Peroxidase</keyword>
<keyword evidence="3 6" id="KW-0560">Oxidoreductase</keyword>
<dbReference type="AlphaFoldDB" id="A0A147BJU2"/>
<dbReference type="PROSITE" id="PS50292">
    <property type="entry name" value="PEROXIDASE_3"/>
    <property type="match status" value="1"/>
</dbReference>
<keyword evidence="5" id="KW-0408">Iron</keyword>
<dbReference type="FunFam" id="1.10.640.10:FF:000003">
    <property type="entry name" value="chorion peroxidase"/>
    <property type="match status" value="1"/>
</dbReference>
<dbReference type="Gene3D" id="1.10.640.10">
    <property type="entry name" value="Haem peroxidase domain superfamily, animal type"/>
    <property type="match status" value="1"/>
</dbReference>
<dbReference type="PRINTS" id="PR00457">
    <property type="entry name" value="ANPEROXIDASE"/>
</dbReference>
<dbReference type="GO" id="GO:0046872">
    <property type="term" value="F:metal ion binding"/>
    <property type="evidence" value="ECO:0007669"/>
    <property type="project" value="UniProtKB-KW"/>
</dbReference>
<dbReference type="CDD" id="cd09823">
    <property type="entry name" value="peroxinectin_like"/>
    <property type="match status" value="1"/>
</dbReference>
<dbReference type="GO" id="GO:0020037">
    <property type="term" value="F:heme binding"/>
    <property type="evidence" value="ECO:0007669"/>
    <property type="project" value="InterPro"/>
</dbReference>
<keyword evidence="2" id="KW-0964">Secreted</keyword>
<organism evidence="6">
    <name type="scientific">Ixodes ricinus</name>
    <name type="common">Common tick</name>
    <name type="synonym">Acarus ricinus</name>
    <dbReference type="NCBI Taxonomy" id="34613"/>
    <lineage>
        <taxon>Eukaryota</taxon>
        <taxon>Metazoa</taxon>
        <taxon>Ecdysozoa</taxon>
        <taxon>Arthropoda</taxon>
        <taxon>Chelicerata</taxon>
        <taxon>Arachnida</taxon>
        <taxon>Acari</taxon>
        <taxon>Parasitiformes</taxon>
        <taxon>Ixodida</taxon>
        <taxon>Ixodoidea</taxon>
        <taxon>Ixodidae</taxon>
        <taxon>Ixodinae</taxon>
        <taxon>Ixodes</taxon>
    </lineage>
</organism>
<feature type="non-terminal residue" evidence="6">
    <location>
        <position position="1"/>
    </location>
</feature>
<keyword evidence="5" id="KW-0349">Heme</keyword>
<dbReference type="PANTHER" id="PTHR11475:SF106">
    <property type="entry name" value="CURLY SU"/>
    <property type="match status" value="1"/>
</dbReference>
<dbReference type="GO" id="GO:0005576">
    <property type="term" value="C:extracellular region"/>
    <property type="evidence" value="ECO:0007669"/>
    <property type="project" value="UniProtKB-SubCell"/>
</dbReference>
<dbReference type="EMBL" id="GEGO01004345">
    <property type="protein sequence ID" value="JAR91059.1"/>
    <property type="molecule type" value="Transcribed_RNA"/>
</dbReference>
<dbReference type="InterPro" id="IPR019791">
    <property type="entry name" value="Haem_peroxidase_animal"/>
</dbReference>
<dbReference type="InterPro" id="IPR010255">
    <property type="entry name" value="Haem_peroxidase_sf"/>
</dbReference>
<keyword evidence="5" id="KW-0479">Metal-binding</keyword>
<protein>
    <submittedName>
        <fullName evidence="6">Putative peroxidase</fullName>
    </submittedName>
</protein>